<keyword evidence="2" id="KW-0963">Cytoplasm</keyword>
<dbReference type="InterPro" id="IPR036388">
    <property type="entry name" value="WH-like_DNA-bd_sf"/>
</dbReference>
<evidence type="ECO:0000256" key="1">
    <source>
        <dbReference type="ARBA" id="ARBA00004496"/>
    </source>
</evidence>
<dbReference type="EMBL" id="QQNB01000003">
    <property type="protein sequence ID" value="RDE04602.1"/>
    <property type="molecule type" value="Genomic_DNA"/>
</dbReference>
<dbReference type="GO" id="GO:0005737">
    <property type="term" value="C:cytoplasm"/>
    <property type="evidence" value="ECO:0007669"/>
    <property type="project" value="UniProtKB-SubCell"/>
</dbReference>
<evidence type="ECO:0000256" key="4">
    <source>
        <dbReference type="ARBA" id="ARBA00023125"/>
    </source>
</evidence>
<evidence type="ECO:0000256" key="3">
    <source>
        <dbReference type="ARBA" id="ARBA00023015"/>
    </source>
</evidence>
<evidence type="ECO:0000259" key="6">
    <source>
        <dbReference type="PROSITE" id="PS50995"/>
    </source>
</evidence>
<reference evidence="7 8" key="1">
    <citation type="submission" date="2018-07" db="EMBL/GenBank/DDBJ databases">
        <title>a novel species of Sphingomonas isolated from the rhizosphere soil of Araceae plant.</title>
        <authorList>
            <person name="Zhiyong W."/>
            <person name="Qinglan Z."/>
            <person name="Zhiwei F."/>
            <person name="Ding X."/>
            <person name="Gejiao W."/>
            <person name="Shixue Z."/>
        </authorList>
    </citation>
    <scope>NUCLEOTIDE SEQUENCE [LARGE SCALE GENOMIC DNA]</scope>
    <source>
        <strain evidence="7 8">WZY 27</strain>
    </source>
</reference>
<dbReference type="InterPro" id="IPR000835">
    <property type="entry name" value="HTH_MarR-typ"/>
</dbReference>
<keyword evidence="8" id="KW-1185">Reference proteome</keyword>
<comment type="caution">
    <text evidence="7">The sequence shown here is derived from an EMBL/GenBank/DDBJ whole genome shotgun (WGS) entry which is preliminary data.</text>
</comment>
<dbReference type="PANTHER" id="PTHR33164">
    <property type="entry name" value="TRANSCRIPTIONAL REGULATOR, MARR FAMILY"/>
    <property type="match status" value="1"/>
</dbReference>
<evidence type="ECO:0000313" key="8">
    <source>
        <dbReference type="Proteomes" id="UP000253918"/>
    </source>
</evidence>
<dbReference type="RefSeq" id="WP_114688338.1">
    <property type="nucleotide sequence ID" value="NZ_QQNB01000003.1"/>
</dbReference>
<dbReference type="GO" id="GO:0006950">
    <property type="term" value="P:response to stress"/>
    <property type="evidence" value="ECO:0007669"/>
    <property type="project" value="TreeGrafter"/>
</dbReference>
<evidence type="ECO:0000256" key="5">
    <source>
        <dbReference type="ARBA" id="ARBA00023163"/>
    </source>
</evidence>
<organism evidence="7 8">
    <name type="scientific">Sphingomonas aracearum</name>
    <dbReference type="NCBI Taxonomy" id="2283317"/>
    <lineage>
        <taxon>Bacteria</taxon>
        <taxon>Pseudomonadati</taxon>
        <taxon>Pseudomonadota</taxon>
        <taxon>Alphaproteobacteria</taxon>
        <taxon>Sphingomonadales</taxon>
        <taxon>Sphingomonadaceae</taxon>
        <taxon>Sphingomonas</taxon>
    </lineage>
</organism>
<evidence type="ECO:0000313" key="7">
    <source>
        <dbReference type="EMBL" id="RDE04602.1"/>
    </source>
</evidence>
<evidence type="ECO:0000256" key="2">
    <source>
        <dbReference type="ARBA" id="ARBA00022490"/>
    </source>
</evidence>
<keyword evidence="5" id="KW-0804">Transcription</keyword>
<dbReference type="GO" id="GO:0003677">
    <property type="term" value="F:DNA binding"/>
    <property type="evidence" value="ECO:0007669"/>
    <property type="project" value="UniProtKB-KW"/>
</dbReference>
<dbReference type="CDD" id="cd00090">
    <property type="entry name" value="HTH_ARSR"/>
    <property type="match status" value="1"/>
</dbReference>
<dbReference type="InterPro" id="IPR055166">
    <property type="entry name" value="Transc_reg_Sar_Rot_HTH"/>
</dbReference>
<dbReference type="PROSITE" id="PS50995">
    <property type="entry name" value="HTH_MARR_2"/>
    <property type="match status" value="1"/>
</dbReference>
<protein>
    <submittedName>
        <fullName evidence="7">MarR family transcriptional regulator</fullName>
    </submittedName>
</protein>
<dbReference type="Pfam" id="PF22381">
    <property type="entry name" value="Staph_reg_Sar_Rot"/>
    <property type="match status" value="1"/>
</dbReference>
<comment type="subcellular location">
    <subcellularLocation>
        <location evidence="1">Cytoplasm</location>
    </subcellularLocation>
</comment>
<dbReference type="SUPFAM" id="SSF46785">
    <property type="entry name" value="Winged helix' DNA-binding domain"/>
    <property type="match status" value="1"/>
</dbReference>
<keyword evidence="4" id="KW-0238">DNA-binding</keyword>
<dbReference type="Gene3D" id="1.10.10.10">
    <property type="entry name" value="Winged helix-like DNA-binding domain superfamily/Winged helix DNA-binding domain"/>
    <property type="match status" value="1"/>
</dbReference>
<sequence length="152" mass="16616">MPAPRPLDEQLCFSLYAASMAVGRAYKPLLDRLGLTYPQYLVLHTLWEAPEGRSIGAIGERLGLESSTVTPLVKRMEAAGLVTRARNPADERQVRVRLTDAGTDLRERCGCLGEMLLERAGFDVSSLARLNADVQRLRDALARPEGLDPAAA</sequence>
<gene>
    <name evidence="7" type="ORF">DVW87_13450</name>
</gene>
<dbReference type="PANTHER" id="PTHR33164:SF5">
    <property type="entry name" value="ORGANIC HYDROPEROXIDE RESISTANCE TRANSCRIPTIONAL REGULATOR"/>
    <property type="match status" value="1"/>
</dbReference>
<feature type="domain" description="HTH marR-type" evidence="6">
    <location>
        <begin position="8"/>
        <end position="139"/>
    </location>
</feature>
<dbReference type="AlphaFoldDB" id="A0A369VU54"/>
<keyword evidence="3" id="KW-0805">Transcription regulation</keyword>
<dbReference type="InterPro" id="IPR011991">
    <property type="entry name" value="ArsR-like_HTH"/>
</dbReference>
<dbReference type="Proteomes" id="UP000253918">
    <property type="component" value="Unassembled WGS sequence"/>
</dbReference>
<dbReference type="InterPro" id="IPR039422">
    <property type="entry name" value="MarR/SlyA-like"/>
</dbReference>
<dbReference type="SMART" id="SM00347">
    <property type="entry name" value="HTH_MARR"/>
    <property type="match status" value="1"/>
</dbReference>
<dbReference type="InterPro" id="IPR036390">
    <property type="entry name" value="WH_DNA-bd_sf"/>
</dbReference>
<name>A0A369VU54_9SPHN</name>
<proteinExistence type="predicted"/>
<dbReference type="OrthoDB" id="9806864at2"/>
<accession>A0A369VU54</accession>
<dbReference type="FunFam" id="1.10.10.10:FF:000163">
    <property type="entry name" value="MarR family transcriptional regulator"/>
    <property type="match status" value="1"/>
</dbReference>
<dbReference type="GO" id="GO:0003700">
    <property type="term" value="F:DNA-binding transcription factor activity"/>
    <property type="evidence" value="ECO:0007669"/>
    <property type="project" value="InterPro"/>
</dbReference>